<evidence type="ECO:0000256" key="1">
    <source>
        <dbReference type="ARBA" id="ARBA00004651"/>
    </source>
</evidence>
<evidence type="ECO:0000256" key="5">
    <source>
        <dbReference type="ARBA" id="ARBA00022692"/>
    </source>
</evidence>
<dbReference type="InterPro" id="IPR051789">
    <property type="entry name" value="Bact_Polyamine_Transport"/>
</dbReference>
<dbReference type="Proteomes" id="UP000030710">
    <property type="component" value="Unassembled WGS sequence"/>
</dbReference>
<dbReference type="STRING" id="1238425.J07HQW2_02664"/>
<feature type="transmembrane region" description="Helical" evidence="8">
    <location>
        <begin position="153"/>
        <end position="177"/>
    </location>
</feature>
<evidence type="ECO:0000313" key="10">
    <source>
        <dbReference type="EMBL" id="ERG96193.1"/>
    </source>
</evidence>
<name>U1NH41_9EURY</name>
<keyword evidence="3 8" id="KW-0813">Transport</keyword>
<dbReference type="InterPro" id="IPR000515">
    <property type="entry name" value="MetI-like"/>
</dbReference>
<sequence length="283" mass="30882">MSRVTRLLGRLSFSSKTGSKLLQFETIILFIFLYAPILVVVILSFSADSVPSFPISGFSTEWYLALIPIGEKFDAQLIRAFLISVQIGIIAAIGSAIIGTAAAIGMVRNEYARWLFNVDTLNTLFITPMMVPWVVTGIAVLSLYSILDIAGSFISLIMGHILITLPFMTIVVAGQLYGFDRSLEEAAQNLGAGPLRTFYEVTLPIISPGIIAGMMFAFTISFDNFTQTFFWTSSTLNTLPVVIFSRINFSLTPVVNAMGTVIVGVSLTMAFLAERLSSRVITD</sequence>
<feature type="transmembrane region" description="Helical" evidence="8">
    <location>
        <begin position="124"/>
        <end position="146"/>
    </location>
</feature>
<evidence type="ECO:0000256" key="6">
    <source>
        <dbReference type="ARBA" id="ARBA00022989"/>
    </source>
</evidence>
<comment type="subcellular location">
    <subcellularLocation>
        <location evidence="1 8">Cell membrane</location>
        <topology evidence="1 8">Multi-pass membrane protein</topology>
    </subcellularLocation>
</comment>
<dbReference type="CDD" id="cd06261">
    <property type="entry name" value="TM_PBP2"/>
    <property type="match status" value="1"/>
</dbReference>
<dbReference type="PANTHER" id="PTHR43848">
    <property type="entry name" value="PUTRESCINE TRANSPORT SYSTEM PERMEASE PROTEIN POTI"/>
    <property type="match status" value="1"/>
</dbReference>
<feature type="transmembrane region" description="Helical" evidence="8">
    <location>
        <begin position="81"/>
        <end position="104"/>
    </location>
</feature>
<feature type="transmembrane region" description="Helical" evidence="8">
    <location>
        <begin position="253"/>
        <end position="273"/>
    </location>
</feature>
<dbReference type="GO" id="GO:0005886">
    <property type="term" value="C:plasma membrane"/>
    <property type="evidence" value="ECO:0007669"/>
    <property type="project" value="UniProtKB-SubCell"/>
</dbReference>
<keyword evidence="4" id="KW-1003">Cell membrane</keyword>
<dbReference type="InterPro" id="IPR035906">
    <property type="entry name" value="MetI-like_sf"/>
</dbReference>
<feature type="transmembrane region" description="Helical" evidence="8">
    <location>
        <begin position="21"/>
        <end position="45"/>
    </location>
</feature>
<feature type="domain" description="ABC transmembrane type-1" evidence="9">
    <location>
        <begin position="81"/>
        <end position="273"/>
    </location>
</feature>
<keyword evidence="7 8" id="KW-0472">Membrane</keyword>
<dbReference type="PANTHER" id="PTHR43848:SF2">
    <property type="entry name" value="PUTRESCINE TRANSPORT SYSTEM PERMEASE PROTEIN POTI"/>
    <property type="match status" value="1"/>
</dbReference>
<dbReference type="GO" id="GO:0055085">
    <property type="term" value="P:transmembrane transport"/>
    <property type="evidence" value="ECO:0007669"/>
    <property type="project" value="InterPro"/>
</dbReference>
<protein>
    <submittedName>
        <fullName evidence="10">ABC-type spermidine/putrescine transport system, permease component II</fullName>
    </submittedName>
</protein>
<dbReference type="RefSeq" id="WP_021055661.1">
    <property type="nucleotide sequence ID" value="NZ_KE356561.1"/>
</dbReference>
<proteinExistence type="inferred from homology"/>
<evidence type="ECO:0000313" key="11">
    <source>
        <dbReference type="Proteomes" id="UP000030710"/>
    </source>
</evidence>
<dbReference type="Pfam" id="PF00528">
    <property type="entry name" value="BPD_transp_1"/>
    <property type="match status" value="1"/>
</dbReference>
<dbReference type="HOGENOM" id="CLU_016047_3_1_2"/>
<dbReference type="Gene3D" id="1.10.3720.10">
    <property type="entry name" value="MetI-like"/>
    <property type="match status" value="1"/>
</dbReference>
<evidence type="ECO:0000256" key="3">
    <source>
        <dbReference type="ARBA" id="ARBA00022448"/>
    </source>
</evidence>
<reference evidence="10 11" key="1">
    <citation type="journal article" date="2013" name="PLoS ONE">
        <title>Assembly-driven community genomics of a hypersaline microbial ecosystem.</title>
        <authorList>
            <person name="Podell S."/>
            <person name="Ugalde J.A."/>
            <person name="Narasingarao P."/>
            <person name="Banfield J.F."/>
            <person name="Heidelberg K.B."/>
            <person name="Allen E.E."/>
        </authorList>
    </citation>
    <scope>NUCLEOTIDE SEQUENCE [LARGE SCALE GENOMIC DNA]</scope>
    <source>
        <strain evidence="11">J07HQW2</strain>
    </source>
</reference>
<evidence type="ECO:0000256" key="2">
    <source>
        <dbReference type="ARBA" id="ARBA00007069"/>
    </source>
</evidence>
<feature type="transmembrane region" description="Helical" evidence="8">
    <location>
        <begin position="197"/>
        <end position="222"/>
    </location>
</feature>
<evidence type="ECO:0000256" key="8">
    <source>
        <dbReference type="RuleBase" id="RU363032"/>
    </source>
</evidence>
<comment type="similarity">
    <text evidence="2">Belongs to the binding-protein-dependent transport system permease family. CysTW subfamily.</text>
</comment>
<organism evidence="10 11">
    <name type="scientific">Haloquadratum walsbyi J07HQW2</name>
    <dbReference type="NCBI Taxonomy" id="1238425"/>
    <lineage>
        <taxon>Archaea</taxon>
        <taxon>Methanobacteriati</taxon>
        <taxon>Methanobacteriota</taxon>
        <taxon>Stenosarchaea group</taxon>
        <taxon>Halobacteria</taxon>
        <taxon>Halobacteriales</taxon>
        <taxon>Haloferacaceae</taxon>
        <taxon>Haloquadratum</taxon>
    </lineage>
</organism>
<accession>U1NH41</accession>
<keyword evidence="6 8" id="KW-1133">Transmembrane helix</keyword>
<dbReference type="eggNOG" id="arCOG00162">
    <property type="taxonomic scope" value="Archaea"/>
</dbReference>
<evidence type="ECO:0000256" key="7">
    <source>
        <dbReference type="ARBA" id="ARBA00023136"/>
    </source>
</evidence>
<evidence type="ECO:0000259" key="9">
    <source>
        <dbReference type="PROSITE" id="PS50928"/>
    </source>
</evidence>
<dbReference type="SUPFAM" id="SSF161098">
    <property type="entry name" value="MetI-like"/>
    <property type="match status" value="1"/>
</dbReference>
<dbReference type="PROSITE" id="PS50928">
    <property type="entry name" value="ABC_TM1"/>
    <property type="match status" value="1"/>
</dbReference>
<gene>
    <name evidence="10" type="ORF">J07HQW2_02664</name>
</gene>
<dbReference type="EMBL" id="KE356561">
    <property type="protein sequence ID" value="ERG96193.1"/>
    <property type="molecule type" value="Genomic_DNA"/>
</dbReference>
<keyword evidence="5 8" id="KW-0812">Transmembrane</keyword>
<evidence type="ECO:0000256" key="4">
    <source>
        <dbReference type="ARBA" id="ARBA00022475"/>
    </source>
</evidence>
<dbReference type="AlphaFoldDB" id="U1NH41"/>